<dbReference type="InterPro" id="IPR050625">
    <property type="entry name" value="ParA/MinD_ATPase"/>
</dbReference>
<evidence type="ECO:0000256" key="1">
    <source>
        <dbReference type="ARBA" id="ARBA00022741"/>
    </source>
</evidence>
<name>A0ABT9IQ20_9MICC</name>
<keyword evidence="2" id="KW-0067">ATP-binding</keyword>
<comment type="caution">
    <text evidence="4">The sequence shown here is derived from an EMBL/GenBank/DDBJ whole genome shotgun (WGS) entry which is preliminary data.</text>
</comment>
<keyword evidence="5" id="KW-1185">Reference proteome</keyword>
<organism evidence="4 5">
    <name type="scientific">Arthrobacter horti</name>
    <dbReference type="NCBI Taxonomy" id="3068273"/>
    <lineage>
        <taxon>Bacteria</taxon>
        <taxon>Bacillati</taxon>
        <taxon>Actinomycetota</taxon>
        <taxon>Actinomycetes</taxon>
        <taxon>Micrococcales</taxon>
        <taxon>Micrococcaceae</taxon>
        <taxon>Arthrobacter</taxon>
    </lineage>
</organism>
<dbReference type="Proteomes" id="UP001232725">
    <property type="component" value="Unassembled WGS sequence"/>
</dbReference>
<keyword evidence="1" id="KW-0547">Nucleotide-binding</keyword>
<evidence type="ECO:0000313" key="5">
    <source>
        <dbReference type="Proteomes" id="UP001232725"/>
    </source>
</evidence>
<feature type="region of interest" description="Disordered" evidence="3">
    <location>
        <begin position="167"/>
        <end position="190"/>
    </location>
</feature>
<proteinExistence type="predicted"/>
<dbReference type="SUPFAM" id="SSF52540">
    <property type="entry name" value="P-loop containing nucleoside triphosphate hydrolases"/>
    <property type="match status" value="1"/>
</dbReference>
<reference evidence="4 5" key="1">
    <citation type="submission" date="2023-08" db="EMBL/GenBank/DDBJ databases">
        <title>Arthrobacter horti sp. nov., isolated from forest soil.</title>
        <authorList>
            <person name="Park M."/>
        </authorList>
    </citation>
    <scope>NUCLEOTIDE SEQUENCE [LARGE SCALE GENOMIC DNA]</scope>
    <source>
        <strain evidence="4 5">YJM1</strain>
    </source>
</reference>
<sequence>MTLGVAVLGAVPGLLVDELRGGRGGRLRIARECGSFEELMGACQAGTAQIALFLEGADSLDMTTVDRLRALGVAVVVLHGDPEERARLGRMGAVPLPLESDREQVEKAVALALGTDTGAVNPVSENSAVLASAAPVGAVAASWSHVVAAPAIPEQGARWRAETVSTLPDRGEAASRDPGEPGRAPHEGSVPPVLVVWSPVGSPGRTTVAVNLAAELALLGKRVVLVDADTYGAGVAATLGLLDESAGVAQACRLADLAQLEAASLERLCVPVQVAGSRLDVLSGITRPDRWTELRGTALTRVLDLCAGVYDHVVVDVSFCLESDEELSFDTMAPRRNAATLCALERADRVYVIGEGTALGVPRLVRTVPLLQELIPDTELVVLMNKIRAAAAGGAPERQVRDAWERFGPELPIAGFLPFRPDVLDQALRNGEVLAERAPESELRRALQSLVCAPAQQRRRSSVFYTTTRRWRSR</sequence>
<dbReference type="Pfam" id="PF10609">
    <property type="entry name" value="ParA"/>
    <property type="match status" value="1"/>
</dbReference>
<feature type="compositionally biased region" description="Basic and acidic residues" evidence="3">
    <location>
        <begin position="169"/>
        <end position="186"/>
    </location>
</feature>
<dbReference type="RefSeq" id="WP_305996272.1">
    <property type="nucleotide sequence ID" value="NZ_JAVALS010000004.1"/>
</dbReference>
<accession>A0ABT9IQ20</accession>
<dbReference type="InterPro" id="IPR033756">
    <property type="entry name" value="YlxH/NBP35"/>
</dbReference>
<protein>
    <submittedName>
        <fullName evidence="4">P-loop NTPase</fullName>
    </submittedName>
</protein>
<dbReference type="Gene3D" id="3.40.50.300">
    <property type="entry name" value="P-loop containing nucleotide triphosphate hydrolases"/>
    <property type="match status" value="1"/>
</dbReference>
<gene>
    <name evidence="4" type="ORF">Q9R02_08690</name>
</gene>
<evidence type="ECO:0000313" key="4">
    <source>
        <dbReference type="EMBL" id="MDP5227225.1"/>
    </source>
</evidence>
<evidence type="ECO:0000256" key="2">
    <source>
        <dbReference type="ARBA" id="ARBA00022840"/>
    </source>
</evidence>
<dbReference type="PANTHER" id="PTHR43384">
    <property type="entry name" value="SEPTUM SITE-DETERMINING PROTEIN MIND HOMOLOG, CHLOROPLASTIC-RELATED"/>
    <property type="match status" value="1"/>
</dbReference>
<dbReference type="PANTHER" id="PTHR43384:SF6">
    <property type="entry name" value="SEPTUM SITE-DETERMINING PROTEIN MIND HOMOLOG, CHLOROPLASTIC"/>
    <property type="match status" value="1"/>
</dbReference>
<dbReference type="EMBL" id="JAVALS010000004">
    <property type="protein sequence ID" value="MDP5227225.1"/>
    <property type="molecule type" value="Genomic_DNA"/>
</dbReference>
<evidence type="ECO:0000256" key="3">
    <source>
        <dbReference type="SAM" id="MobiDB-lite"/>
    </source>
</evidence>
<dbReference type="InterPro" id="IPR027417">
    <property type="entry name" value="P-loop_NTPase"/>
</dbReference>